<gene>
    <name evidence="2" type="ORF">BJY18_000366</name>
</gene>
<dbReference type="PANTHER" id="PTHR41700:SF1">
    <property type="entry name" value="N-ACETYLTRANSFERASE DOMAIN-CONTAINING PROTEIN"/>
    <property type="match status" value="1"/>
</dbReference>
<comment type="caution">
    <text evidence="2">The sequence shown here is derived from an EMBL/GenBank/DDBJ whole genome shotgun (WGS) entry which is preliminary data.</text>
</comment>
<dbReference type="Pfam" id="PF00583">
    <property type="entry name" value="Acetyltransf_1"/>
    <property type="match status" value="1"/>
</dbReference>
<dbReference type="InterPro" id="IPR000182">
    <property type="entry name" value="GNAT_dom"/>
</dbReference>
<dbReference type="SUPFAM" id="SSF55729">
    <property type="entry name" value="Acyl-CoA N-acyltransferases (Nat)"/>
    <property type="match status" value="1"/>
</dbReference>
<dbReference type="Proteomes" id="UP000581769">
    <property type="component" value="Unassembled WGS sequence"/>
</dbReference>
<dbReference type="RefSeq" id="WP_184777084.1">
    <property type="nucleotide sequence ID" value="NZ_JACHMG010000001.1"/>
</dbReference>
<accession>A0A840IKM6</accession>
<dbReference type="AlphaFoldDB" id="A0A840IKM6"/>
<dbReference type="Gene3D" id="3.40.630.30">
    <property type="match status" value="1"/>
</dbReference>
<proteinExistence type="predicted"/>
<evidence type="ECO:0000259" key="1">
    <source>
        <dbReference type="PROSITE" id="PS51186"/>
    </source>
</evidence>
<sequence>MTDLVRDASVRDEAEAAAAAAASASGVAIRELSDLADLTAVCRLLDSIWRPAPDSRPVTTELLRAMSSAGNYVSGAYDGDALLGACFGFFGPPSKGLHSHIAGVAPEGLGRGLGFALKQHQRAWALRQDVTRISWTFDPLVRRNAHFNLSKLGARAAAYLPDFYGPMHDSINGATPTDRLLIAWDLTSASARAAALGDPPHEDAAALRRHGAEAALSAGADGGPVTGPAGAPTVLVAVPSDIEALRRTDPPLALSWRSALGEVLSGLLADGAVVTGFDRAGWYVLTKKE</sequence>
<name>A0A840IKM6_9PSEU</name>
<evidence type="ECO:0000313" key="3">
    <source>
        <dbReference type="Proteomes" id="UP000581769"/>
    </source>
</evidence>
<organism evidence="2 3">
    <name type="scientific">Amycolatopsis jiangsuensis</name>
    <dbReference type="NCBI Taxonomy" id="1181879"/>
    <lineage>
        <taxon>Bacteria</taxon>
        <taxon>Bacillati</taxon>
        <taxon>Actinomycetota</taxon>
        <taxon>Actinomycetes</taxon>
        <taxon>Pseudonocardiales</taxon>
        <taxon>Pseudonocardiaceae</taxon>
        <taxon>Amycolatopsis</taxon>
    </lineage>
</organism>
<feature type="domain" description="N-acetyltransferase" evidence="1">
    <location>
        <begin position="27"/>
        <end position="172"/>
    </location>
</feature>
<dbReference type="EMBL" id="JACHMG010000001">
    <property type="protein sequence ID" value="MBB4682881.1"/>
    <property type="molecule type" value="Genomic_DNA"/>
</dbReference>
<keyword evidence="2" id="KW-0808">Transferase</keyword>
<keyword evidence="3" id="KW-1185">Reference proteome</keyword>
<evidence type="ECO:0000313" key="2">
    <source>
        <dbReference type="EMBL" id="MBB4682881.1"/>
    </source>
</evidence>
<dbReference type="PROSITE" id="PS51186">
    <property type="entry name" value="GNAT"/>
    <property type="match status" value="1"/>
</dbReference>
<protein>
    <submittedName>
        <fullName evidence="2">Putative GNAT superfamily acetyltransferase</fullName>
    </submittedName>
</protein>
<dbReference type="GO" id="GO:0016747">
    <property type="term" value="F:acyltransferase activity, transferring groups other than amino-acyl groups"/>
    <property type="evidence" value="ECO:0007669"/>
    <property type="project" value="InterPro"/>
</dbReference>
<dbReference type="PANTHER" id="PTHR41700">
    <property type="entry name" value="GCN5-RELATED N-ACETYLTRANSFERASE"/>
    <property type="match status" value="1"/>
</dbReference>
<dbReference type="InterPro" id="IPR038764">
    <property type="entry name" value="GNAT_N_AcTrfase_prd"/>
</dbReference>
<reference evidence="2 3" key="1">
    <citation type="submission" date="2020-08" db="EMBL/GenBank/DDBJ databases">
        <title>Sequencing the genomes of 1000 actinobacteria strains.</title>
        <authorList>
            <person name="Klenk H.-P."/>
        </authorList>
    </citation>
    <scope>NUCLEOTIDE SEQUENCE [LARGE SCALE GENOMIC DNA]</scope>
    <source>
        <strain evidence="2 3">DSM 45859</strain>
    </source>
</reference>
<dbReference type="InterPro" id="IPR016181">
    <property type="entry name" value="Acyl_CoA_acyltransferase"/>
</dbReference>